<reference evidence="2 3" key="1">
    <citation type="submission" date="2019-06" db="EMBL/GenBank/DDBJ databases">
        <title>Cerasibacillus sp. nov., isolated from maize field.</title>
        <authorList>
            <person name="Lin S.-Y."/>
            <person name="Tsai C.-F."/>
            <person name="Young C.-C."/>
        </authorList>
    </citation>
    <scope>NUCLEOTIDE SEQUENCE [LARGE SCALE GENOMIC DNA]</scope>
    <source>
        <strain evidence="2 3">CC-CFT480</strain>
    </source>
</reference>
<dbReference type="RefSeq" id="WP_147666128.1">
    <property type="nucleotide sequence ID" value="NZ_VDUW01000002.1"/>
</dbReference>
<comment type="caution">
    <text evidence="2">The sequence shown here is derived from an EMBL/GenBank/DDBJ whole genome shotgun (WGS) entry which is preliminary data.</text>
</comment>
<dbReference type="AlphaFoldDB" id="A0A5C8NZI9"/>
<evidence type="ECO:0000313" key="3">
    <source>
        <dbReference type="Proteomes" id="UP000321574"/>
    </source>
</evidence>
<evidence type="ECO:0000313" key="2">
    <source>
        <dbReference type="EMBL" id="TXL66729.1"/>
    </source>
</evidence>
<keyword evidence="1" id="KW-1133">Transmembrane helix</keyword>
<feature type="transmembrane region" description="Helical" evidence="1">
    <location>
        <begin position="23"/>
        <end position="41"/>
    </location>
</feature>
<accession>A0A5C8NZI9</accession>
<protein>
    <submittedName>
        <fullName evidence="2">Uncharacterized protein</fullName>
    </submittedName>
</protein>
<keyword evidence="1" id="KW-0812">Transmembrane</keyword>
<keyword evidence="1" id="KW-0472">Membrane</keyword>
<evidence type="ECO:0000256" key="1">
    <source>
        <dbReference type="SAM" id="Phobius"/>
    </source>
</evidence>
<gene>
    <name evidence="2" type="ORF">FHP05_04920</name>
</gene>
<organism evidence="2 3">
    <name type="scientific">Cerasibacillus terrae</name>
    <dbReference type="NCBI Taxonomy" id="2498845"/>
    <lineage>
        <taxon>Bacteria</taxon>
        <taxon>Bacillati</taxon>
        <taxon>Bacillota</taxon>
        <taxon>Bacilli</taxon>
        <taxon>Bacillales</taxon>
        <taxon>Bacillaceae</taxon>
        <taxon>Cerasibacillus</taxon>
    </lineage>
</organism>
<sequence>MSLVAAGAVTATAIGIGGAPFIVGAIVGFGISTFISVGLNWEGKTGKSISKKLKDGVHSTFNTVAGWFK</sequence>
<dbReference type="EMBL" id="VDUW01000002">
    <property type="protein sequence ID" value="TXL66729.1"/>
    <property type="molecule type" value="Genomic_DNA"/>
</dbReference>
<keyword evidence="3" id="KW-1185">Reference proteome</keyword>
<dbReference type="Proteomes" id="UP000321574">
    <property type="component" value="Unassembled WGS sequence"/>
</dbReference>
<name>A0A5C8NZI9_9BACI</name>
<proteinExistence type="predicted"/>